<dbReference type="AlphaFoldDB" id="A0A917LMR4"/>
<keyword evidence="1" id="KW-0732">Signal</keyword>
<sequence>MLKEKQINNNKNFNLMKTQYSIILTSIIIGIALLFTVKTYAQPDIHFTFANAEITNDGVNDFYEVDVLIQTINNTGTFKLSSGQLYFTYNTLAFGENVRANDNIEFLYPENQGYILAQGVDATAAAKIYGVFTVNDNTDSRVSWACSQVFAAATFADDNITETPQRLLRIKIEFTDNSQLPMVMFEDGEAYIHQFYTVCGPFAAGPFESADCGAFPGTQIVVDTYDSSAATLSIPQEEQINQISIYPNPASDYIHISTSYIIQQVEIFDILGKKVKVVLNSNQIAVSNLQAGIYIVKVFTDKGEITKKIVIE</sequence>
<comment type="caution">
    <text evidence="4">The sequence shown here is derived from an EMBL/GenBank/DDBJ whole genome shotgun (WGS) entry which is preliminary data.</text>
</comment>
<evidence type="ECO:0000256" key="2">
    <source>
        <dbReference type="SAM" id="Phobius"/>
    </source>
</evidence>
<keyword evidence="5" id="KW-1185">Reference proteome</keyword>
<reference evidence="4" key="2">
    <citation type="submission" date="2020-09" db="EMBL/GenBank/DDBJ databases">
        <authorList>
            <person name="Sun Q."/>
            <person name="Zhou Y."/>
        </authorList>
    </citation>
    <scope>NUCLEOTIDE SEQUENCE</scope>
    <source>
        <strain evidence="4">CGMCC 1.12751</strain>
    </source>
</reference>
<feature type="transmembrane region" description="Helical" evidence="2">
    <location>
        <begin position="20"/>
        <end position="41"/>
    </location>
</feature>
<feature type="domain" description="Secretion system C-terminal sorting" evidence="3">
    <location>
        <begin position="245"/>
        <end position="311"/>
    </location>
</feature>
<evidence type="ECO:0000313" key="4">
    <source>
        <dbReference type="EMBL" id="GGG44473.1"/>
    </source>
</evidence>
<keyword evidence="2" id="KW-0472">Membrane</keyword>
<dbReference type="InterPro" id="IPR026444">
    <property type="entry name" value="Secre_tail"/>
</dbReference>
<protein>
    <recommendedName>
        <fullName evidence="3">Secretion system C-terminal sorting domain-containing protein</fullName>
    </recommendedName>
</protein>
<gene>
    <name evidence="4" type="ORF">GCM10010976_15090</name>
</gene>
<reference evidence="4" key="1">
    <citation type="journal article" date="2014" name="Int. J. Syst. Evol. Microbiol.">
        <title>Complete genome sequence of Corynebacterium casei LMG S-19264T (=DSM 44701T), isolated from a smear-ripened cheese.</title>
        <authorList>
            <consortium name="US DOE Joint Genome Institute (JGI-PGF)"/>
            <person name="Walter F."/>
            <person name="Albersmeier A."/>
            <person name="Kalinowski J."/>
            <person name="Ruckert C."/>
        </authorList>
    </citation>
    <scope>NUCLEOTIDE SEQUENCE</scope>
    <source>
        <strain evidence="4">CGMCC 1.12751</strain>
    </source>
</reference>
<proteinExistence type="predicted"/>
<dbReference type="NCBIfam" id="TIGR04183">
    <property type="entry name" value="Por_Secre_tail"/>
    <property type="match status" value="1"/>
</dbReference>
<evidence type="ECO:0000259" key="3">
    <source>
        <dbReference type="Pfam" id="PF18962"/>
    </source>
</evidence>
<evidence type="ECO:0000313" key="5">
    <source>
        <dbReference type="Proteomes" id="UP000625976"/>
    </source>
</evidence>
<name>A0A917LMR4_9FLAO</name>
<dbReference type="Pfam" id="PF18962">
    <property type="entry name" value="Por_Secre_tail"/>
    <property type="match status" value="1"/>
</dbReference>
<dbReference type="Proteomes" id="UP000625976">
    <property type="component" value="Unassembled WGS sequence"/>
</dbReference>
<accession>A0A917LMR4</accession>
<dbReference type="EMBL" id="BMFQ01000002">
    <property type="protein sequence ID" value="GGG44473.1"/>
    <property type="molecule type" value="Genomic_DNA"/>
</dbReference>
<keyword evidence="2" id="KW-0812">Transmembrane</keyword>
<organism evidence="4 5">
    <name type="scientific">Bizionia arctica</name>
    <dbReference type="NCBI Taxonomy" id="1495645"/>
    <lineage>
        <taxon>Bacteria</taxon>
        <taxon>Pseudomonadati</taxon>
        <taxon>Bacteroidota</taxon>
        <taxon>Flavobacteriia</taxon>
        <taxon>Flavobacteriales</taxon>
        <taxon>Flavobacteriaceae</taxon>
        <taxon>Bizionia</taxon>
    </lineage>
</organism>
<keyword evidence="2" id="KW-1133">Transmembrane helix</keyword>
<evidence type="ECO:0000256" key="1">
    <source>
        <dbReference type="ARBA" id="ARBA00022729"/>
    </source>
</evidence>